<dbReference type="AlphaFoldDB" id="M1DHP2"/>
<dbReference type="PaxDb" id="4113-PGSC0003DMT400089210"/>
<dbReference type="EnsemblPlants" id="PGSC0003DMT400089210">
    <property type="protein sequence ID" value="PGSC0003DMT400089210"/>
    <property type="gene ID" value="PGSC0003DMG400038781"/>
</dbReference>
<sequence>MLQTLLNSCPLIVTFNLEYCSVLKKIELLNLQKIKSVSMRMCRYQRVKIEAPTLEHLFLSGFEDEYPMLDIIDAPNLVSLEYLGNQIPKTFVEANFQWSCHPTRFILGSNTTRIKRFLDCLLYMKNSSHSTSCGNKDLHSMQLKEVKAYKFDHENQRWHHVQLESGNLLSLRKLERFCFILDW</sequence>
<evidence type="ECO:0000313" key="3">
    <source>
        <dbReference type="Proteomes" id="UP000011115"/>
    </source>
</evidence>
<name>M1DHP2_SOLTU</name>
<dbReference type="InParanoid" id="M1DHP2"/>
<evidence type="ECO:0000313" key="2">
    <source>
        <dbReference type="EnsemblPlants" id="PGSC0003DMT400089210"/>
    </source>
</evidence>
<accession>M1DHP2</accession>
<proteinExistence type="predicted"/>
<organism evidence="2 3">
    <name type="scientific">Solanum tuberosum</name>
    <name type="common">Potato</name>
    <dbReference type="NCBI Taxonomy" id="4113"/>
    <lineage>
        <taxon>Eukaryota</taxon>
        <taxon>Viridiplantae</taxon>
        <taxon>Streptophyta</taxon>
        <taxon>Embryophyta</taxon>
        <taxon>Tracheophyta</taxon>
        <taxon>Spermatophyta</taxon>
        <taxon>Magnoliopsida</taxon>
        <taxon>eudicotyledons</taxon>
        <taxon>Gunneridae</taxon>
        <taxon>Pentapetalae</taxon>
        <taxon>asterids</taxon>
        <taxon>lamiids</taxon>
        <taxon>Solanales</taxon>
        <taxon>Solanaceae</taxon>
        <taxon>Solanoideae</taxon>
        <taxon>Solaneae</taxon>
        <taxon>Solanum</taxon>
    </lineage>
</organism>
<dbReference type="Pfam" id="PF24758">
    <property type="entry name" value="LRR_At5g56370"/>
    <property type="match status" value="1"/>
</dbReference>
<dbReference type="Proteomes" id="UP000011115">
    <property type="component" value="Unassembled WGS sequence"/>
</dbReference>
<dbReference type="InterPro" id="IPR055411">
    <property type="entry name" value="LRR_FXL15/At3g58940/PEG3-like"/>
</dbReference>
<feature type="domain" description="F-box/LRR-repeat protein 15/At3g58940/PEG3-like LRR" evidence="1">
    <location>
        <begin position="2"/>
        <end position="92"/>
    </location>
</feature>
<reference evidence="3" key="1">
    <citation type="journal article" date="2011" name="Nature">
        <title>Genome sequence and analysis of the tuber crop potato.</title>
        <authorList>
            <consortium name="The Potato Genome Sequencing Consortium"/>
        </authorList>
    </citation>
    <scope>NUCLEOTIDE SEQUENCE [LARGE SCALE GENOMIC DNA]</scope>
    <source>
        <strain evidence="3">cv. DM1-3 516 R44</strain>
    </source>
</reference>
<dbReference type="SUPFAM" id="SSF52047">
    <property type="entry name" value="RNI-like"/>
    <property type="match status" value="1"/>
</dbReference>
<evidence type="ECO:0000259" key="1">
    <source>
        <dbReference type="Pfam" id="PF24758"/>
    </source>
</evidence>
<dbReference type="Gramene" id="PGSC0003DMT400089210">
    <property type="protein sequence ID" value="PGSC0003DMT400089210"/>
    <property type="gene ID" value="PGSC0003DMG400038781"/>
</dbReference>
<keyword evidence="3" id="KW-1185">Reference proteome</keyword>
<dbReference type="HOGENOM" id="CLU_1477599_0_0_1"/>
<protein>
    <recommendedName>
        <fullName evidence="1">F-box/LRR-repeat protein 15/At3g58940/PEG3-like LRR domain-containing protein</fullName>
    </recommendedName>
</protein>
<reference evidence="2" key="2">
    <citation type="submission" date="2015-06" db="UniProtKB">
        <authorList>
            <consortium name="EnsemblPlants"/>
        </authorList>
    </citation>
    <scope>IDENTIFICATION</scope>
    <source>
        <strain evidence="2">DM1-3 516 R44</strain>
    </source>
</reference>